<protein>
    <submittedName>
        <fullName evidence="3">Heavy metal transporter</fullName>
    </submittedName>
</protein>
<dbReference type="RefSeq" id="WP_097553719.1">
    <property type="nucleotide sequence ID" value="NZ_PCMW01000028.1"/>
</dbReference>
<dbReference type="AlphaFoldDB" id="A0A2H3KCY1"/>
<evidence type="ECO:0000259" key="2">
    <source>
        <dbReference type="PROSITE" id="PS50846"/>
    </source>
</evidence>
<keyword evidence="1" id="KW-0479">Metal-binding</keyword>
<reference evidence="3 4" key="1">
    <citation type="submission" date="2017-09" db="EMBL/GenBank/DDBJ databases">
        <title>Whole genomes of Flavobacteriaceae.</title>
        <authorList>
            <person name="Stine C."/>
            <person name="Li C."/>
            <person name="Tadesse D."/>
        </authorList>
    </citation>
    <scope>NUCLEOTIDE SEQUENCE [LARGE SCALE GENOMIC DNA]</scope>
    <source>
        <strain evidence="3 4">ATCC 35036</strain>
    </source>
</reference>
<dbReference type="Pfam" id="PF00403">
    <property type="entry name" value="HMA"/>
    <property type="match status" value="1"/>
</dbReference>
<evidence type="ECO:0000256" key="1">
    <source>
        <dbReference type="ARBA" id="ARBA00022723"/>
    </source>
</evidence>
<gene>
    <name evidence="3" type="ORF">B0A77_04705</name>
</gene>
<sequence>MKKTILLFSLSVCTLLFVNCKKEEEKKEVTIEKKVETLQNPIAADAATSHADLTIDGMSCAIGCAKTIEDKLNHTEGVSKAKVDFDKKTASIDFDGNVQTPEKLISVIEAEADGKTYKVSKVEVKMIVKKKI</sequence>
<name>A0A2H3KCY1_9FLAO</name>
<organism evidence="3 4">
    <name type="scientific">Flavobacterium branchiophilum</name>
    <dbReference type="NCBI Taxonomy" id="55197"/>
    <lineage>
        <taxon>Bacteria</taxon>
        <taxon>Pseudomonadati</taxon>
        <taxon>Bacteroidota</taxon>
        <taxon>Flavobacteriia</taxon>
        <taxon>Flavobacteriales</taxon>
        <taxon>Flavobacteriaceae</taxon>
        <taxon>Flavobacterium</taxon>
    </lineage>
</organism>
<dbReference type="EMBL" id="PCMW01000028">
    <property type="protein sequence ID" value="PDS25461.1"/>
    <property type="molecule type" value="Genomic_DNA"/>
</dbReference>
<dbReference type="InterPro" id="IPR036163">
    <property type="entry name" value="HMA_dom_sf"/>
</dbReference>
<dbReference type="PROSITE" id="PS50846">
    <property type="entry name" value="HMA_2"/>
    <property type="match status" value="1"/>
</dbReference>
<dbReference type="SUPFAM" id="SSF55008">
    <property type="entry name" value="HMA, heavy metal-associated domain"/>
    <property type="match status" value="1"/>
</dbReference>
<dbReference type="Proteomes" id="UP000220828">
    <property type="component" value="Unassembled WGS sequence"/>
</dbReference>
<comment type="caution">
    <text evidence="3">The sequence shown here is derived from an EMBL/GenBank/DDBJ whole genome shotgun (WGS) entry which is preliminary data.</text>
</comment>
<evidence type="ECO:0000313" key="3">
    <source>
        <dbReference type="EMBL" id="PDS25461.1"/>
    </source>
</evidence>
<dbReference type="Gene3D" id="3.30.70.100">
    <property type="match status" value="1"/>
</dbReference>
<evidence type="ECO:0000313" key="4">
    <source>
        <dbReference type="Proteomes" id="UP000220828"/>
    </source>
</evidence>
<proteinExistence type="predicted"/>
<dbReference type="CDD" id="cd00371">
    <property type="entry name" value="HMA"/>
    <property type="match status" value="1"/>
</dbReference>
<accession>A0A2H3KCY1</accession>
<dbReference type="GO" id="GO:0046872">
    <property type="term" value="F:metal ion binding"/>
    <property type="evidence" value="ECO:0007669"/>
    <property type="project" value="UniProtKB-KW"/>
</dbReference>
<feature type="domain" description="HMA" evidence="2">
    <location>
        <begin position="49"/>
        <end position="116"/>
    </location>
</feature>
<dbReference type="InterPro" id="IPR006121">
    <property type="entry name" value="HMA_dom"/>
</dbReference>
<dbReference type="OrthoDB" id="1178902at2"/>
<dbReference type="FunFam" id="3.30.70.100:FF:000001">
    <property type="entry name" value="ATPase copper transporting beta"/>
    <property type="match status" value="1"/>
</dbReference>